<proteinExistence type="predicted"/>
<keyword evidence="4" id="KW-1185">Reference proteome</keyword>
<dbReference type="RefSeq" id="WP_047858110.1">
    <property type="nucleotide sequence ID" value="NZ_CP011509.1"/>
</dbReference>
<accession>A0AAC8QB86</accession>
<sequence length="119" mass="13481">MTSQERLLRQLDEKLDSILDNPEGWGGIDALEPLVLLLLLLRAALATPRMTHAEVLKQYRVFLATRLKPGVGDIRERLGDALSLETMVELLREHVSSVRAHQRPSGFPRYMAVESEARH</sequence>
<evidence type="ECO:0000313" key="4">
    <source>
        <dbReference type="Proteomes" id="UP000256345"/>
    </source>
</evidence>
<name>A0AAC8QB86_9BACT</name>
<dbReference type="KEGG" id="age:AA314_05865"/>
<dbReference type="EMBL" id="QUMU01000001">
    <property type="protein sequence ID" value="REG37681.1"/>
    <property type="molecule type" value="Genomic_DNA"/>
</dbReference>
<organism evidence="1 3">
    <name type="scientific">Archangium gephyra</name>
    <dbReference type="NCBI Taxonomy" id="48"/>
    <lineage>
        <taxon>Bacteria</taxon>
        <taxon>Pseudomonadati</taxon>
        <taxon>Myxococcota</taxon>
        <taxon>Myxococcia</taxon>
        <taxon>Myxococcales</taxon>
        <taxon>Cystobacterineae</taxon>
        <taxon>Archangiaceae</taxon>
        <taxon>Archangium</taxon>
    </lineage>
</organism>
<reference evidence="1 3" key="1">
    <citation type="submission" date="2015-05" db="EMBL/GenBank/DDBJ databases">
        <title>Genome assembly of Archangium gephyra DSM 2261.</title>
        <authorList>
            <person name="Sharma G."/>
            <person name="Subramanian S."/>
        </authorList>
    </citation>
    <scope>NUCLEOTIDE SEQUENCE [LARGE SCALE GENOMIC DNA]</scope>
    <source>
        <strain evidence="1 3">DSM 2261</strain>
    </source>
</reference>
<dbReference type="Proteomes" id="UP000035579">
    <property type="component" value="Chromosome"/>
</dbReference>
<reference evidence="2 4" key="2">
    <citation type="submission" date="2018-08" db="EMBL/GenBank/DDBJ databases">
        <title>Genomic Encyclopedia of Archaeal and Bacterial Type Strains, Phase II (KMG-II): from individual species to whole genera.</title>
        <authorList>
            <person name="Goeker M."/>
        </authorList>
    </citation>
    <scope>NUCLEOTIDE SEQUENCE [LARGE SCALE GENOMIC DNA]</scope>
    <source>
        <strain evidence="2 4">DSM 2261</strain>
    </source>
</reference>
<evidence type="ECO:0000313" key="2">
    <source>
        <dbReference type="EMBL" id="REG37681.1"/>
    </source>
</evidence>
<protein>
    <submittedName>
        <fullName evidence="1">Uncharacterized protein</fullName>
    </submittedName>
</protein>
<dbReference type="Proteomes" id="UP000256345">
    <property type="component" value="Unassembled WGS sequence"/>
</dbReference>
<evidence type="ECO:0000313" key="3">
    <source>
        <dbReference type="Proteomes" id="UP000035579"/>
    </source>
</evidence>
<dbReference type="EMBL" id="CP011509">
    <property type="protein sequence ID" value="AKJ04239.1"/>
    <property type="molecule type" value="Genomic_DNA"/>
</dbReference>
<evidence type="ECO:0000313" key="1">
    <source>
        <dbReference type="EMBL" id="AKJ04239.1"/>
    </source>
</evidence>
<dbReference type="AlphaFoldDB" id="A0AAC8QB86"/>
<gene>
    <name evidence="1" type="ORF">AA314_05865</name>
    <name evidence="2" type="ORF">ATI61_101668</name>
</gene>